<evidence type="ECO:0000256" key="2">
    <source>
        <dbReference type="ARBA" id="ARBA00022448"/>
    </source>
</evidence>
<feature type="transmembrane region" description="Helical" evidence="9">
    <location>
        <begin position="509"/>
        <end position="532"/>
    </location>
</feature>
<dbReference type="InterPro" id="IPR014743">
    <property type="entry name" value="Cl-channel_core"/>
</dbReference>
<evidence type="ECO:0000256" key="10">
    <source>
        <dbReference type="SAM" id="MobiDB-lite"/>
    </source>
</evidence>
<evidence type="ECO:0000259" key="11">
    <source>
        <dbReference type="PROSITE" id="PS51371"/>
    </source>
</evidence>
<evidence type="ECO:0000256" key="9">
    <source>
        <dbReference type="RuleBase" id="RU361221"/>
    </source>
</evidence>
<evidence type="ECO:0000313" key="12">
    <source>
        <dbReference type="EMBL" id="KAK0554713.1"/>
    </source>
</evidence>
<gene>
    <name evidence="12" type="primary">GEF1</name>
    <name evidence="12" type="ORF">OC846_001963</name>
</gene>
<name>A0AAN6GXW8_9BASI</name>
<comment type="caution">
    <text evidence="12">The sequence shown here is derived from an EMBL/GenBank/DDBJ whole genome shotgun (WGS) entry which is preliminary data.</text>
</comment>
<dbReference type="InterPro" id="IPR046342">
    <property type="entry name" value="CBS_dom_sf"/>
</dbReference>
<feature type="transmembrane region" description="Helical" evidence="9">
    <location>
        <begin position="640"/>
        <end position="665"/>
    </location>
</feature>
<proteinExistence type="inferred from homology"/>
<dbReference type="SMART" id="SM00116">
    <property type="entry name" value="CBS"/>
    <property type="match status" value="2"/>
</dbReference>
<feature type="region of interest" description="Disordered" evidence="10">
    <location>
        <begin position="1044"/>
        <end position="1110"/>
    </location>
</feature>
<evidence type="ECO:0000256" key="6">
    <source>
        <dbReference type="ARBA" id="ARBA00023136"/>
    </source>
</evidence>
<dbReference type="Gene3D" id="3.10.580.20">
    <property type="match status" value="1"/>
</dbReference>
<evidence type="ECO:0000256" key="1">
    <source>
        <dbReference type="ARBA" id="ARBA00004141"/>
    </source>
</evidence>
<feature type="transmembrane region" description="Helical" evidence="9">
    <location>
        <begin position="600"/>
        <end position="620"/>
    </location>
</feature>
<dbReference type="GO" id="GO:0005886">
    <property type="term" value="C:plasma membrane"/>
    <property type="evidence" value="ECO:0007669"/>
    <property type="project" value="TreeGrafter"/>
</dbReference>
<evidence type="ECO:0000256" key="7">
    <source>
        <dbReference type="ARBA" id="ARBA00023214"/>
    </source>
</evidence>
<feature type="compositionally biased region" description="Polar residues" evidence="10">
    <location>
        <begin position="7"/>
        <end position="27"/>
    </location>
</feature>
<dbReference type="Pfam" id="PF00571">
    <property type="entry name" value="CBS"/>
    <property type="match status" value="2"/>
</dbReference>
<keyword evidence="4 9" id="KW-1133">Transmembrane helix</keyword>
<keyword evidence="3 9" id="KW-0812">Transmembrane</keyword>
<feature type="transmembrane region" description="Helical" evidence="9">
    <location>
        <begin position="160"/>
        <end position="178"/>
    </location>
</feature>
<feature type="compositionally biased region" description="Polar residues" evidence="10">
    <location>
        <begin position="1048"/>
        <end position="1065"/>
    </location>
</feature>
<keyword evidence="2 9" id="KW-0813">Transport</keyword>
<dbReference type="EMBL" id="JAPDMZ010000034">
    <property type="protein sequence ID" value="KAK0554713.1"/>
    <property type="molecule type" value="Genomic_DNA"/>
</dbReference>
<evidence type="ECO:0000313" key="13">
    <source>
        <dbReference type="Proteomes" id="UP001176517"/>
    </source>
</evidence>
<dbReference type="Gene3D" id="3.90.1280.20">
    <property type="match status" value="1"/>
</dbReference>
<dbReference type="AlphaFoldDB" id="A0AAN6GXW8"/>
<dbReference type="PROSITE" id="PS51371">
    <property type="entry name" value="CBS"/>
    <property type="match status" value="2"/>
</dbReference>
<dbReference type="CDD" id="cd03684">
    <property type="entry name" value="ClC_3_like"/>
    <property type="match status" value="1"/>
</dbReference>
<keyword evidence="8" id="KW-0129">CBS domain</keyword>
<reference evidence="12" key="1">
    <citation type="journal article" date="2023" name="PhytoFront">
        <title>Draft Genome Resources of Seven Strains of Tilletia horrida, Causal Agent of Kernel Smut of Rice.</title>
        <authorList>
            <person name="Khanal S."/>
            <person name="Antony Babu S."/>
            <person name="Zhou X.G."/>
        </authorList>
    </citation>
    <scope>NUCLEOTIDE SEQUENCE</scope>
    <source>
        <strain evidence="12">TX6</strain>
    </source>
</reference>
<keyword evidence="13" id="KW-1185">Reference proteome</keyword>
<dbReference type="Pfam" id="PF00654">
    <property type="entry name" value="Voltage_CLC"/>
    <property type="match status" value="1"/>
</dbReference>
<evidence type="ECO:0000256" key="8">
    <source>
        <dbReference type="PROSITE-ProRule" id="PRU00703"/>
    </source>
</evidence>
<dbReference type="GO" id="GO:0005769">
    <property type="term" value="C:early endosome"/>
    <property type="evidence" value="ECO:0007669"/>
    <property type="project" value="TreeGrafter"/>
</dbReference>
<dbReference type="Gene3D" id="1.10.3080.10">
    <property type="entry name" value="Clc chloride channel"/>
    <property type="match status" value="1"/>
</dbReference>
<feature type="transmembrane region" description="Helical" evidence="9">
    <location>
        <begin position="477"/>
        <end position="497"/>
    </location>
</feature>
<keyword evidence="5 9" id="KW-0406">Ion transport</keyword>
<feature type="transmembrane region" description="Helical" evidence="9">
    <location>
        <begin position="359"/>
        <end position="377"/>
    </location>
</feature>
<feature type="region of interest" description="Disordered" evidence="10">
    <location>
        <begin position="806"/>
        <end position="827"/>
    </location>
</feature>
<keyword evidence="7 9" id="KW-0868">Chloride</keyword>
<comment type="similarity">
    <text evidence="9">Belongs to the chloride channel (TC 2.A.49) family.</text>
</comment>
<feature type="compositionally biased region" description="Acidic residues" evidence="10">
    <location>
        <begin position="1073"/>
        <end position="1083"/>
    </location>
</feature>
<feature type="transmembrane region" description="Helical" evidence="9">
    <location>
        <begin position="567"/>
        <end position="588"/>
    </location>
</feature>
<evidence type="ECO:0000256" key="3">
    <source>
        <dbReference type="ARBA" id="ARBA00022692"/>
    </source>
</evidence>
<feature type="compositionally biased region" description="Low complexity" evidence="10">
    <location>
        <begin position="221"/>
        <end position="235"/>
    </location>
</feature>
<feature type="region of interest" description="Disordered" evidence="10">
    <location>
        <begin position="1"/>
        <end position="39"/>
    </location>
</feature>
<evidence type="ECO:0000256" key="5">
    <source>
        <dbReference type="ARBA" id="ARBA00023065"/>
    </source>
</evidence>
<feature type="transmembrane region" description="Helical" evidence="9">
    <location>
        <begin position="426"/>
        <end position="450"/>
    </location>
</feature>
<organism evidence="12 13">
    <name type="scientific">Tilletia horrida</name>
    <dbReference type="NCBI Taxonomy" id="155126"/>
    <lineage>
        <taxon>Eukaryota</taxon>
        <taxon>Fungi</taxon>
        <taxon>Dikarya</taxon>
        <taxon>Basidiomycota</taxon>
        <taxon>Ustilaginomycotina</taxon>
        <taxon>Exobasidiomycetes</taxon>
        <taxon>Tilletiales</taxon>
        <taxon>Tilletiaceae</taxon>
        <taxon>Tilletia</taxon>
    </lineage>
</organism>
<feature type="compositionally biased region" description="Basic and acidic residues" evidence="10">
    <location>
        <begin position="1084"/>
        <end position="1110"/>
    </location>
</feature>
<feature type="transmembrane region" description="Helical" evidence="9">
    <location>
        <begin position="397"/>
        <end position="414"/>
    </location>
</feature>
<dbReference type="PRINTS" id="PR00762">
    <property type="entry name" value="CLCHANNEL"/>
</dbReference>
<dbReference type="PANTHER" id="PTHR45711">
    <property type="entry name" value="CHLORIDE CHANNEL PROTEIN"/>
    <property type="match status" value="1"/>
</dbReference>
<comment type="subcellular location">
    <subcellularLocation>
        <location evidence="1 9">Membrane</location>
        <topology evidence="1 9">Multi-pass membrane protein</topology>
    </subcellularLocation>
</comment>
<dbReference type="Proteomes" id="UP001176517">
    <property type="component" value="Unassembled WGS sequence"/>
</dbReference>
<dbReference type="InterPro" id="IPR001807">
    <property type="entry name" value="ClC"/>
</dbReference>
<dbReference type="GO" id="GO:0000324">
    <property type="term" value="C:fungal-type vacuole"/>
    <property type="evidence" value="ECO:0007669"/>
    <property type="project" value="TreeGrafter"/>
</dbReference>
<accession>A0AAN6GXW8</accession>
<dbReference type="GO" id="GO:0006879">
    <property type="term" value="P:intracellular iron ion homeostasis"/>
    <property type="evidence" value="ECO:0007669"/>
    <property type="project" value="TreeGrafter"/>
</dbReference>
<feature type="domain" description="CBS" evidence="11">
    <location>
        <begin position="724"/>
        <end position="784"/>
    </location>
</feature>
<dbReference type="InterPro" id="IPR000644">
    <property type="entry name" value="CBS_dom"/>
</dbReference>
<dbReference type="GO" id="GO:0005794">
    <property type="term" value="C:Golgi apparatus"/>
    <property type="evidence" value="ECO:0007669"/>
    <property type="project" value="TreeGrafter"/>
</dbReference>
<dbReference type="PANTHER" id="PTHR45711:SF9">
    <property type="entry name" value="ANION_PROTON EXCHANGE TRANSPORTER GEF1"/>
    <property type="match status" value="1"/>
</dbReference>
<sequence>MSDHNAAASSSRQTLDAWAGSSSSNTHEQSRGRNAEEEEEELYNVRRYESVSTMSAFSFRGEALNFQYRQCLLKFTTVDWIVDGTRERARIARARLRRPKSNIPGSNAHLSTNKYSEELPLPALYRAPQWWPTHTFWGRRAWSFWLFCLQALEAAWDSGVVILVGVLIGINMAIISIATEWASDLKQGHCSAGWWLNQKFCCWELMDSAGQGGSSAPKVVSPATPATSSPSNSTATNATLAAHGLSAMMNLAARSVAAPSILAFGNSPPSPQLHQLYMRADGPDISEACSDWIPWSSWTLPAWFIYILFAVSYDGLTLLRILSPKADSIDQGCLAAAGAHLVRAFAPYAAGSGISEIKCILAGFVINGYLGAWTYVIKSLTLPLAIASGLSVGKEGPAVHVACAIGNLVAKLFKSFDQSQAKMRELLAAASAAGVAVAFGSPVGGVLFSLEFMNPFRTGKLVLFQVSYDRDWHYFEILFYIIIGIFGGLYGAFIIKYNLQVQSFRRSHLAAHGVSEVVVLAIITAVVCYFNKFLRIDMSESLEILFRECEGGGDYDSLCQSSAQWRMVNSLLLATIIRAVLVVVSYGCKVPAGIFVPSMAIGATFGRMVGILVKALYNAYPGWSLFSACHPDVPCITPGTYAFLGAAAALAGVTRITVAVVVIMFELTGTVTYILPTMIVVMVTKGIGDAYGKGGISEQTIKFQGYPFLDKEEHAFGISVDRVMSRHPVVLHSEGHSLKELEEKLKSGSYKGFPVVRNASDWTLLGYVGRRELAYAIGKARRARRLAQGTQCLFTVSRFGTGQNIRSSSNAGIERRGSTMTEDGSGVMNASAPAPEILLEPPSSGSVLSTFRGNFAAATGLGLPGGGGNSAGEEEAELLDEGDDALGGVNGEGDEDVLELGGWVDQFTLTVHPTMPLEVVMDLFKKMGPRVIQVASYGQLVGLVTVKDVLKHVAAEERAEAAARQAVYANSSNGSNASLDLSGNRHGQAGAGAGSSGAAGDFGIGHGELEILLNDLWKWASRMQAQLLPNGIVPRWVQGRFGPGVAGRSSTNAGGSRYSHLQESQQHQREYSVGEEADDDLEVEMERAHGGTGGHRDRSTEQEHFVVGEE</sequence>
<protein>
    <recommendedName>
        <fullName evidence="9">Chloride channel protein</fullName>
    </recommendedName>
</protein>
<dbReference type="GO" id="GO:0006878">
    <property type="term" value="P:intracellular copper ion homeostasis"/>
    <property type="evidence" value="ECO:0007669"/>
    <property type="project" value="TreeGrafter"/>
</dbReference>
<feature type="region of interest" description="Disordered" evidence="10">
    <location>
        <begin position="216"/>
        <end position="235"/>
    </location>
</feature>
<keyword evidence="6 9" id="KW-0472">Membrane</keyword>
<feature type="domain" description="CBS" evidence="11">
    <location>
        <begin position="904"/>
        <end position="960"/>
    </location>
</feature>
<dbReference type="SUPFAM" id="SSF54631">
    <property type="entry name" value="CBS-domain pair"/>
    <property type="match status" value="1"/>
</dbReference>
<feature type="transmembrane region" description="Helical" evidence="9">
    <location>
        <begin position="303"/>
        <end position="322"/>
    </location>
</feature>
<dbReference type="GO" id="GO:0005247">
    <property type="term" value="F:voltage-gated chloride channel activity"/>
    <property type="evidence" value="ECO:0007669"/>
    <property type="project" value="TreeGrafter"/>
</dbReference>
<dbReference type="GO" id="GO:0005783">
    <property type="term" value="C:endoplasmic reticulum"/>
    <property type="evidence" value="ECO:0007669"/>
    <property type="project" value="TreeGrafter"/>
</dbReference>
<evidence type="ECO:0000256" key="4">
    <source>
        <dbReference type="ARBA" id="ARBA00022989"/>
    </source>
</evidence>
<dbReference type="SUPFAM" id="SSF81340">
    <property type="entry name" value="Clc chloride channel"/>
    <property type="match status" value="1"/>
</dbReference>